<keyword evidence="4" id="KW-1185">Reference proteome</keyword>
<organism evidence="3 4">
    <name type="scientific">Halobellus limi</name>
    <dbReference type="NCBI Taxonomy" id="699433"/>
    <lineage>
        <taxon>Archaea</taxon>
        <taxon>Methanobacteriati</taxon>
        <taxon>Methanobacteriota</taxon>
        <taxon>Stenosarchaea group</taxon>
        <taxon>Halobacteria</taxon>
        <taxon>Halobacteriales</taxon>
        <taxon>Haloferacaceae</taxon>
        <taxon>Halobellus</taxon>
    </lineage>
</organism>
<evidence type="ECO:0000313" key="3">
    <source>
        <dbReference type="EMBL" id="SEG34935.1"/>
    </source>
</evidence>
<feature type="region of interest" description="Disordered" evidence="1">
    <location>
        <begin position="65"/>
        <end position="87"/>
    </location>
</feature>
<gene>
    <name evidence="3" type="ORF">SAMN04488133_1973</name>
</gene>
<sequence length="87" mass="9580">MDISTVWNFITNMIAPTRVHYLVLIVYVIALTSLIETGTVTQSAIMELTGWVFVLLFFLGPIQNFASGESSKDTDSENETSDSTGTE</sequence>
<feature type="transmembrane region" description="Helical" evidence="2">
    <location>
        <begin position="44"/>
        <end position="62"/>
    </location>
</feature>
<reference evidence="3 4" key="1">
    <citation type="submission" date="2016-10" db="EMBL/GenBank/DDBJ databases">
        <authorList>
            <person name="de Groot N.N."/>
        </authorList>
    </citation>
    <scope>NUCLEOTIDE SEQUENCE [LARGE SCALE GENOMIC DNA]</scope>
    <source>
        <strain evidence="3 4">CGMCC 1.10331</strain>
    </source>
</reference>
<name>A0A1H5ZGQ8_9EURY</name>
<keyword evidence="2" id="KW-0472">Membrane</keyword>
<proteinExistence type="predicted"/>
<evidence type="ECO:0000256" key="1">
    <source>
        <dbReference type="SAM" id="MobiDB-lite"/>
    </source>
</evidence>
<feature type="transmembrane region" description="Helical" evidence="2">
    <location>
        <begin position="21"/>
        <end position="38"/>
    </location>
</feature>
<dbReference type="EMBL" id="FNVN01000002">
    <property type="protein sequence ID" value="SEG34935.1"/>
    <property type="molecule type" value="Genomic_DNA"/>
</dbReference>
<dbReference type="RefSeq" id="WP_136361863.1">
    <property type="nucleotide sequence ID" value="NZ_CP031311.1"/>
</dbReference>
<dbReference type="AlphaFoldDB" id="A0A1H5ZGQ8"/>
<keyword evidence="2" id="KW-1133">Transmembrane helix</keyword>
<dbReference type="GeneID" id="39858592"/>
<evidence type="ECO:0000313" key="4">
    <source>
        <dbReference type="Proteomes" id="UP000236740"/>
    </source>
</evidence>
<keyword evidence="2" id="KW-0812">Transmembrane</keyword>
<accession>A0A1H5ZGQ8</accession>
<evidence type="ECO:0000256" key="2">
    <source>
        <dbReference type="SAM" id="Phobius"/>
    </source>
</evidence>
<protein>
    <submittedName>
        <fullName evidence="3">Uncharacterized protein</fullName>
    </submittedName>
</protein>
<dbReference type="Proteomes" id="UP000236740">
    <property type="component" value="Unassembled WGS sequence"/>
</dbReference>